<protein>
    <submittedName>
        <fullName evidence="2">Uncharacterized protein</fullName>
    </submittedName>
</protein>
<name>A0A4P6Q2C8_9ACTN</name>
<dbReference type="Proteomes" id="UP000292235">
    <property type="component" value="Chromosome"/>
</dbReference>
<feature type="compositionally biased region" description="Basic residues" evidence="1">
    <location>
        <begin position="199"/>
        <end position="209"/>
    </location>
</feature>
<accession>A0A4P6Q2C8</accession>
<feature type="compositionally biased region" description="Basic residues" evidence="1">
    <location>
        <begin position="363"/>
        <end position="381"/>
    </location>
</feature>
<feature type="compositionally biased region" description="Low complexity" evidence="1">
    <location>
        <begin position="383"/>
        <end position="394"/>
    </location>
</feature>
<feature type="compositionally biased region" description="Low complexity" evidence="1">
    <location>
        <begin position="266"/>
        <end position="275"/>
    </location>
</feature>
<evidence type="ECO:0000256" key="1">
    <source>
        <dbReference type="SAM" id="MobiDB-lite"/>
    </source>
</evidence>
<proteinExistence type="predicted"/>
<feature type="compositionally biased region" description="Low complexity" evidence="1">
    <location>
        <begin position="24"/>
        <end position="37"/>
    </location>
</feature>
<keyword evidence="3" id="KW-1185">Reference proteome</keyword>
<evidence type="ECO:0000313" key="2">
    <source>
        <dbReference type="EMBL" id="QBI52924.1"/>
    </source>
</evidence>
<gene>
    <name evidence="2" type="ORF">EKD16_05605</name>
</gene>
<feature type="region of interest" description="Disordered" evidence="1">
    <location>
        <begin position="1"/>
        <end position="58"/>
    </location>
</feature>
<sequence>MNRHRGPAGAGAPAGYRRVPTRPAPAGGSRGAVAGARTPPVMSGCGARRATTRRSLRPGAAVDCPTARWGGLLGVYARFAVGLGGRRGHEAHEKSTPGLFSRHSARFVGPRPRGADAGPAGNSGIGGQNTPCVFVSRKDGARTAPRGGAWSDTTARTCISWPRSGHDGRRPPRVGPTPTTGRRRRARPSAARGGDRRRPPQARPRRRRRLVEWAPGEHRTDVREPGPSAAVAAPVGRRHRRAPGASTAGPARRRPRRRFPVKSARRPAGQQGRAAEPSRRFVDHRHRRVPAPLGGGVTPRCPRRRFPVKSARRPAGQQGRTVDRGRPRRPPPPSGTRPVGRGRNYAVPSPSPIPSPSPTAVRAHSRRLPRWLTPRRAKGCRWRPSARPSGAPWPRSRRRPGSRRCRRAAIRAASRR</sequence>
<reference evidence="2 3" key="1">
    <citation type="submission" date="2019-02" db="EMBL/GenBank/DDBJ databases">
        <authorList>
            <person name="Khodamoradi S."/>
            <person name="Hahnke R.L."/>
            <person name="Kaempfer P."/>
            <person name="Schumann P."/>
            <person name="Rohde M."/>
            <person name="Steinert M."/>
            <person name="Luzhetskyy A."/>
            <person name="Wink J."/>
            <person name="Ruckert C."/>
        </authorList>
    </citation>
    <scope>NUCLEOTIDE SEQUENCE [LARGE SCALE GENOMIC DNA]</scope>
    <source>
        <strain evidence="2 3">M2</strain>
    </source>
</reference>
<dbReference type="AlphaFoldDB" id="A0A4P6Q2C8"/>
<feature type="compositionally biased region" description="Basic residues" evidence="1">
    <location>
        <begin position="395"/>
        <end position="416"/>
    </location>
</feature>
<dbReference type="EMBL" id="CP036455">
    <property type="protein sequence ID" value="QBI52924.1"/>
    <property type="molecule type" value="Genomic_DNA"/>
</dbReference>
<feature type="compositionally biased region" description="Basic residues" evidence="1">
    <location>
        <begin position="301"/>
        <end position="312"/>
    </location>
</feature>
<feature type="compositionally biased region" description="Basic residues" evidence="1">
    <location>
        <begin position="251"/>
        <end position="265"/>
    </location>
</feature>
<dbReference type="KEGG" id="strr:EKD16_05605"/>
<feature type="compositionally biased region" description="Basic and acidic residues" evidence="1">
    <location>
        <begin position="215"/>
        <end position="224"/>
    </location>
</feature>
<feature type="region of interest" description="Disordered" evidence="1">
    <location>
        <begin position="87"/>
        <end position="416"/>
    </location>
</feature>
<evidence type="ECO:0000313" key="3">
    <source>
        <dbReference type="Proteomes" id="UP000292235"/>
    </source>
</evidence>
<feature type="compositionally biased region" description="Low complexity" evidence="1">
    <location>
        <begin position="225"/>
        <end position="235"/>
    </location>
</feature>
<organism evidence="2 3">
    <name type="scientific">Streptomonospora litoralis</name>
    <dbReference type="NCBI Taxonomy" id="2498135"/>
    <lineage>
        <taxon>Bacteria</taxon>
        <taxon>Bacillati</taxon>
        <taxon>Actinomycetota</taxon>
        <taxon>Actinomycetes</taxon>
        <taxon>Streptosporangiales</taxon>
        <taxon>Nocardiopsidaceae</taxon>
        <taxon>Streptomonospora</taxon>
    </lineage>
</organism>